<dbReference type="EMBL" id="JBBEGN010000007">
    <property type="protein sequence ID" value="MEJ2869269.1"/>
    <property type="molecule type" value="Genomic_DNA"/>
</dbReference>
<keyword evidence="3" id="KW-1185">Reference proteome</keyword>
<sequence length="110" mass="11804">MTDDDRVLDLVIRRHGAVIDVRENPEAILDIIRRFAGIIDDGGAPPGGTTPTGPTPPTSARFEGNPGEPGPSTRPFEAAGPTLADVMREVLQLRRAVDELQARLADRPDV</sequence>
<dbReference type="RefSeq" id="WP_337695846.1">
    <property type="nucleotide sequence ID" value="NZ_JBBEGN010000007.1"/>
</dbReference>
<evidence type="ECO:0000256" key="1">
    <source>
        <dbReference type="SAM" id="MobiDB-lite"/>
    </source>
</evidence>
<gene>
    <name evidence="2" type="ORF">WCD74_15950</name>
</gene>
<accession>A0ABU8MPM4</accession>
<reference evidence="2 3" key="1">
    <citation type="submission" date="2024-03" db="EMBL/GenBank/DDBJ databases">
        <title>Actinomycetospora sp. OC33-EN08, a novel actinomycete isolated from wild orchid (Aerides multiflora).</title>
        <authorList>
            <person name="Suriyachadkun C."/>
        </authorList>
    </citation>
    <scope>NUCLEOTIDE SEQUENCE [LARGE SCALE GENOMIC DNA]</scope>
    <source>
        <strain evidence="2 3">OC33-EN08</strain>
    </source>
</reference>
<name>A0ABU8MPM4_9PSEU</name>
<feature type="region of interest" description="Disordered" evidence="1">
    <location>
        <begin position="40"/>
        <end position="79"/>
    </location>
</feature>
<organism evidence="2 3">
    <name type="scientific">Actinomycetospora aurantiaca</name>
    <dbReference type="NCBI Taxonomy" id="3129233"/>
    <lineage>
        <taxon>Bacteria</taxon>
        <taxon>Bacillati</taxon>
        <taxon>Actinomycetota</taxon>
        <taxon>Actinomycetes</taxon>
        <taxon>Pseudonocardiales</taxon>
        <taxon>Pseudonocardiaceae</taxon>
        <taxon>Actinomycetospora</taxon>
    </lineage>
</organism>
<evidence type="ECO:0000313" key="3">
    <source>
        <dbReference type="Proteomes" id="UP001385809"/>
    </source>
</evidence>
<evidence type="ECO:0000313" key="2">
    <source>
        <dbReference type="EMBL" id="MEJ2869269.1"/>
    </source>
</evidence>
<protein>
    <submittedName>
        <fullName evidence="2">Uncharacterized protein</fullName>
    </submittedName>
</protein>
<dbReference type="Proteomes" id="UP001385809">
    <property type="component" value="Unassembled WGS sequence"/>
</dbReference>
<comment type="caution">
    <text evidence="2">The sequence shown here is derived from an EMBL/GenBank/DDBJ whole genome shotgun (WGS) entry which is preliminary data.</text>
</comment>
<feature type="compositionally biased region" description="Low complexity" evidence="1">
    <location>
        <begin position="40"/>
        <end position="52"/>
    </location>
</feature>
<proteinExistence type="predicted"/>